<feature type="region of interest" description="Disordered" evidence="2">
    <location>
        <begin position="468"/>
        <end position="487"/>
    </location>
</feature>
<dbReference type="InterPro" id="IPR050739">
    <property type="entry name" value="MFP"/>
</dbReference>
<name>A0A5C6CD44_9BACT</name>
<dbReference type="AlphaFoldDB" id="A0A5C6CD44"/>
<keyword evidence="3" id="KW-0472">Membrane</keyword>
<dbReference type="EMBL" id="SJPS01000008">
    <property type="protein sequence ID" value="TWU21975.1"/>
    <property type="molecule type" value="Genomic_DNA"/>
</dbReference>
<comment type="caution">
    <text evidence="4">The sequence shown here is derived from an EMBL/GenBank/DDBJ whole genome shotgun (WGS) entry which is preliminary data.</text>
</comment>
<organism evidence="4 5">
    <name type="scientific">Bythopirellula polymerisocia</name>
    <dbReference type="NCBI Taxonomy" id="2528003"/>
    <lineage>
        <taxon>Bacteria</taxon>
        <taxon>Pseudomonadati</taxon>
        <taxon>Planctomycetota</taxon>
        <taxon>Planctomycetia</taxon>
        <taxon>Pirellulales</taxon>
        <taxon>Lacipirellulaceae</taxon>
        <taxon>Bythopirellula</taxon>
    </lineage>
</organism>
<sequence length="487" mass="54102">MSNAPTGLIGSQDNADTFDNAEDMFPTTQLVRLSRSIRILSKVLLVLLCLALLAMIFAPWQQTITGSGDVVAYDPMDRRQTVEAPVKGKIIRFGEGIQENAFVKEGEVILELQDIDPNLTTRLESQLLQSQRNVEAAQEHVEASKRQLEFTRTIVDSYVSQVAAFESVRTETVGAAEQYISMAESKVAAEKNNLIAAEAALRQSKADYSRQKELHEEGLASQLKMQLAEQKFHQAEAKVDQAKSYVEAALSEVAAKRRERDAKEREAQAKIDSANAVLRKARGDIAKGESDVAKSNSEISKAEKELADSQIKLSRQRSQLVRAPRDGYIVRLVANQGSGLIKEGQALFEIVPQAEKLAAQIWVDGNDVPLLSEGRHVRLQFEGWPAVQFSGWPSVAVGTFGGKIALIDSTDSQNGKFRVLVLPDENEPPWPEYPYLRQGVRTNAWVLLDQVRLGYEVWRRMNGFPPSLKSMDSKQEGKDSKTPKIKI</sequence>
<dbReference type="PANTHER" id="PTHR30386:SF18">
    <property type="entry name" value="INNER MEMBRANE PROTEIN YIAV-RELATED"/>
    <property type="match status" value="1"/>
</dbReference>
<proteinExistence type="predicted"/>
<keyword evidence="5" id="KW-1185">Reference proteome</keyword>
<feature type="compositionally biased region" description="Basic and acidic residues" evidence="2">
    <location>
        <begin position="471"/>
        <end position="487"/>
    </location>
</feature>
<feature type="coiled-coil region" evidence="1">
    <location>
        <begin position="187"/>
        <end position="319"/>
    </location>
</feature>
<dbReference type="RefSeq" id="WP_146452691.1">
    <property type="nucleotide sequence ID" value="NZ_SJPS01000008.1"/>
</dbReference>
<keyword evidence="3" id="KW-1133">Transmembrane helix</keyword>
<accession>A0A5C6CD44</accession>
<keyword evidence="1" id="KW-0175">Coiled coil</keyword>
<feature type="transmembrane region" description="Helical" evidence="3">
    <location>
        <begin position="39"/>
        <end position="60"/>
    </location>
</feature>
<evidence type="ECO:0000313" key="4">
    <source>
        <dbReference type="EMBL" id="TWU21975.1"/>
    </source>
</evidence>
<keyword evidence="3" id="KW-0812">Transmembrane</keyword>
<evidence type="ECO:0000313" key="5">
    <source>
        <dbReference type="Proteomes" id="UP000318437"/>
    </source>
</evidence>
<dbReference type="PANTHER" id="PTHR30386">
    <property type="entry name" value="MEMBRANE FUSION SUBUNIT OF EMRAB-TOLC MULTIDRUG EFFLUX PUMP"/>
    <property type="match status" value="1"/>
</dbReference>
<evidence type="ECO:0000256" key="3">
    <source>
        <dbReference type="SAM" id="Phobius"/>
    </source>
</evidence>
<dbReference type="OrthoDB" id="9760528at2"/>
<dbReference type="Proteomes" id="UP000318437">
    <property type="component" value="Unassembled WGS sequence"/>
</dbReference>
<reference evidence="4 5" key="1">
    <citation type="submission" date="2019-02" db="EMBL/GenBank/DDBJ databases">
        <title>Deep-cultivation of Planctomycetes and their phenomic and genomic characterization uncovers novel biology.</title>
        <authorList>
            <person name="Wiegand S."/>
            <person name="Jogler M."/>
            <person name="Boedeker C."/>
            <person name="Pinto D."/>
            <person name="Vollmers J."/>
            <person name="Rivas-Marin E."/>
            <person name="Kohn T."/>
            <person name="Peeters S.H."/>
            <person name="Heuer A."/>
            <person name="Rast P."/>
            <person name="Oberbeckmann S."/>
            <person name="Bunk B."/>
            <person name="Jeske O."/>
            <person name="Meyerdierks A."/>
            <person name="Storesund J.E."/>
            <person name="Kallscheuer N."/>
            <person name="Luecker S."/>
            <person name="Lage O.M."/>
            <person name="Pohl T."/>
            <person name="Merkel B.J."/>
            <person name="Hornburger P."/>
            <person name="Mueller R.-W."/>
            <person name="Bruemmer F."/>
            <person name="Labrenz M."/>
            <person name="Spormann A.M."/>
            <person name="Op Den Camp H."/>
            <person name="Overmann J."/>
            <person name="Amann R."/>
            <person name="Jetten M.S.M."/>
            <person name="Mascher T."/>
            <person name="Medema M.H."/>
            <person name="Devos D.P."/>
            <person name="Kaster A.-K."/>
            <person name="Ovreas L."/>
            <person name="Rohde M."/>
            <person name="Galperin M.Y."/>
            <person name="Jogler C."/>
        </authorList>
    </citation>
    <scope>NUCLEOTIDE SEQUENCE [LARGE SCALE GENOMIC DNA]</scope>
    <source>
        <strain evidence="4 5">Pla144</strain>
    </source>
</reference>
<gene>
    <name evidence="4" type="ORF">Pla144_44420</name>
</gene>
<dbReference type="Gene3D" id="1.10.287.470">
    <property type="entry name" value="Helix hairpin bin"/>
    <property type="match status" value="1"/>
</dbReference>
<protein>
    <submittedName>
        <fullName evidence="4">Multidrug resistance protein MdtN</fullName>
    </submittedName>
</protein>
<evidence type="ECO:0000256" key="1">
    <source>
        <dbReference type="SAM" id="Coils"/>
    </source>
</evidence>
<evidence type="ECO:0000256" key="2">
    <source>
        <dbReference type="SAM" id="MobiDB-lite"/>
    </source>
</evidence>